<keyword evidence="3" id="KW-0521">NADP</keyword>
<dbReference type="PANTHER" id="PTHR21089:SF1">
    <property type="entry name" value="BIFUNCTIONAL 3-DEHYDROQUINATE DEHYDRATASE_SHIKIMATE DEHYDROGENASE, CHLOROPLASTIC"/>
    <property type="match status" value="1"/>
</dbReference>
<protein>
    <recommendedName>
        <fullName evidence="2">shikimate dehydrogenase (NADP(+))</fullName>
        <ecNumber evidence="2">1.1.1.25</ecNumber>
    </recommendedName>
</protein>
<dbReference type="SUPFAM" id="SSF51735">
    <property type="entry name" value="NAD(P)-binding Rossmann-fold domains"/>
    <property type="match status" value="1"/>
</dbReference>
<evidence type="ECO:0000256" key="5">
    <source>
        <dbReference type="ARBA" id="ARBA00023141"/>
    </source>
</evidence>
<dbReference type="Gene3D" id="3.40.50.720">
    <property type="entry name" value="NAD(P)-binding Rossmann-like Domain"/>
    <property type="match status" value="1"/>
</dbReference>
<evidence type="ECO:0000256" key="3">
    <source>
        <dbReference type="ARBA" id="ARBA00022857"/>
    </source>
</evidence>
<dbReference type="EC" id="1.1.1.25" evidence="2"/>
<evidence type="ECO:0000256" key="1">
    <source>
        <dbReference type="ARBA" id="ARBA00004871"/>
    </source>
</evidence>
<dbReference type="InterPro" id="IPR046346">
    <property type="entry name" value="Aminoacid_DH-like_N_sf"/>
</dbReference>
<evidence type="ECO:0000313" key="10">
    <source>
        <dbReference type="Proteomes" id="UP001221546"/>
    </source>
</evidence>
<feature type="domain" description="Quinate/shikimate 5-dehydrogenase/glutamyl-tRNA reductase" evidence="7">
    <location>
        <begin position="128"/>
        <end position="200"/>
    </location>
</feature>
<keyword evidence="5" id="KW-0057">Aromatic amino acid biosynthesis</keyword>
<dbReference type="Pfam" id="PF01488">
    <property type="entry name" value="Shikimate_DH"/>
    <property type="match status" value="1"/>
</dbReference>
<dbReference type="PANTHER" id="PTHR21089">
    <property type="entry name" value="SHIKIMATE DEHYDROGENASE"/>
    <property type="match status" value="1"/>
</dbReference>
<gene>
    <name evidence="9" type="ORF">QA636_34565</name>
</gene>
<evidence type="ECO:0000313" key="9">
    <source>
        <dbReference type="EMBL" id="WFU62553.1"/>
    </source>
</evidence>
<comment type="pathway">
    <text evidence="1">Metabolic intermediate biosynthesis; chorismate biosynthesis; chorismate from D-erythrose 4-phosphate and phosphoenolpyruvate: step 4/7.</text>
</comment>
<accession>A0ABY8JEX8</accession>
<sequence length="265" mass="28088">MSANLIDGSSKVYGIIGDPIAQIRTPEAMNKIIAERRRQAVFVPFHVHAGNLRTFVAGIKAWQNLPGFTLTVPHKEAILALCDHLGPMAKITGSVNVVRRRADGTWEGETYDGLGFVAGMKSQGIDPAGAKIHLQGSGGAAKAIAAALAETGAARVDVANRSQPRAVALINRLNASYSGRCVFGIAADLATADVVINATSLGLHENDPLPIDVSALSSRQIVAEVIMQPHTTALLREARARGCRIHQGIHMLTGQIVEIANFLEI</sequence>
<name>A0ABY8JEX8_9BRAD</name>
<dbReference type="InterPro" id="IPR036291">
    <property type="entry name" value="NAD(P)-bd_dom_sf"/>
</dbReference>
<evidence type="ECO:0000259" key="7">
    <source>
        <dbReference type="Pfam" id="PF01488"/>
    </source>
</evidence>
<dbReference type="Proteomes" id="UP001221546">
    <property type="component" value="Chromosome"/>
</dbReference>
<feature type="domain" description="Shikimate dehydrogenase substrate binding N-terminal" evidence="8">
    <location>
        <begin position="15"/>
        <end position="98"/>
    </location>
</feature>
<dbReference type="InterPro" id="IPR013708">
    <property type="entry name" value="Shikimate_DH-bd_N"/>
</dbReference>
<keyword evidence="4" id="KW-0560">Oxidoreductase</keyword>
<dbReference type="Pfam" id="PF08501">
    <property type="entry name" value="Shikimate_dh_N"/>
    <property type="match status" value="1"/>
</dbReference>
<evidence type="ECO:0000256" key="2">
    <source>
        <dbReference type="ARBA" id="ARBA00012962"/>
    </source>
</evidence>
<comment type="catalytic activity">
    <reaction evidence="6">
        <text>shikimate + NADP(+) = 3-dehydroshikimate + NADPH + H(+)</text>
        <dbReference type="Rhea" id="RHEA:17737"/>
        <dbReference type="ChEBI" id="CHEBI:15378"/>
        <dbReference type="ChEBI" id="CHEBI:16630"/>
        <dbReference type="ChEBI" id="CHEBI:36208"/>
        <dbReference type="ChEBI" id="CHEBI:57783"/>
        <dbReference type="ChEBI" id="CHEBI:58349"/>
        <dbReference type="EC" id="1.1.1.25"/>
    </reaction>
</comment>
<dbReference type="EMBL" id="CP121646">
    <property type="protein sequence ID" value="WFU62553.1"/>
    <property type="molecule type" value="Genomic_DNA"/>
</dbReference>
<proteinExistence type="predicted"/>
<keyword evidence="5" id="KW-0028">Amino-acid biosynthesis</keyword>
<dbReference type="CDD" id="cd01065">
    <property type="entry name" value="NAD_bind_Shikimate_DH"/>
    <property type="match status" value="1"/>
</dbReference>
<dbReference type="Gene3D" id="3.40.50.10860">
    <property type="entry name" value="Leucine Dehydrogenase, chain A, domain 1"/>
    <property type="match status" value="1"/>
</dbReference>
<dbReference type="InterPro" id="IPR006151">
    <property type="entry name" value="Shikm_DH/Glu-tRNA_Rdtase"/>
</dbReference>
<reference evidence="9 10" key="1">
    <citation type="submission" date="2023-04" db="EMBL/GenBank/DDBJ databases">
        <title>Australian commercial rhizobial inoculants.</title>
        <authorList>
            <person name="Kohlmeier M.G."/>
            <person name="O'Hara G.W."/>
            <person name="Colombi E."/>
            <person name="Ramsay J.P."/>
            <person name="Terpolilli J."/>
        </authorList>
    </citation>
    <scope>NUCLEOTIDE SEQUENCE [LARGE SCALE GENOMIC DNA]</scope>
    <source>
        <strain evidence="9 10">CB627</strain>
    </source>
</reference>
<dbReference type="InterPro" id="IPR022893">
    <property type="entry name" value="Shikimate_DH_fam"/>
</dbReference>
<organism evidence="9 10">
    <name type="scientific">Bradyrhizobium brasilense</name>
    <dbReference type="NCBI Taxonomy" id="1419277"/>
    <lineage>
        <taxon>Bacteria</taxon>
        <taxon>Pseudomonadati</taxon>
        <taxon>Pseudomonadota</taxon>
        <taxon>Alphaproteobacteria</taxon>
        <taxon>Hyphomicrobiales</taxon>
        <taxon>Nitrobacteraceae</taxon>
        <taxon>Bradyrhizobium</taxon>
    </lineage>
</organism>
<dbReference type="SUPFAM" id="SSF53223">
    <property type="entry name" value="Aminoacid dehydrogenase-like, N-terminal domain"/>
    <property type="match status" value="1"/>
</dbReference>
<keyword evidence="10" id="KW-1185">Reference proteome</keyword>
<evidence type="ECO:0000259" key="8">
    <source>
        <dbReference type="Pfam" id="PF08501"/>
    </source>
</evidence>
<dbReference type="RefSeq" id="WP_310885219.1">
    <property type="nucleotide sequence ID" value="NZ_CP121646.1"/>
</dbReference>
<evidence type="ECO:0000256" key="6">
    <source>
        <dbReference type="ARBA" id="ARBA00049442"/>
    </source>
</evidence>
<evidence type="ECO:0000256" key="4">
    <source>
        <dbReference type="ARBA" id="ARBA00023002"/>
    </source>
</evidence>